<dbReference type="NCBIfam" id="TIGR00741">
    <property type="entry name" value="yfiA"/>
    <property type="match status" value="1"/>
</dbReference>
<gene>
    <name evidence="1" type="primary">hpf</name>
    <name evidence="1" type="ORF">ACFFK8_09340</name>
</gene>
<evidence type="ECO:0000313" key="1">
    <source>
        <dbReference type="EMBL" id="MFB9897992.1"/>
    </source>
</evidence>
<keyword evidence="2" id="KW-1185">Reference proteome</keyword>
<dbReference type="InterPro" id="IPR036567">
    <property type="entry name" value="RHF-like"/>
</dbReference>
<dbReference type="Pfam" id="PF02482">
    <property type="entry name" value="Ribosomal_S30AE"/>
    <property type="match status" value="1"/>
</dbReference>
<protein>
    <submittedName>
        <fullName evidence="1">Ribosome hibernation-promoting factor, HPF/YfiA family</fullName>
    </submittedName>
</protein>
<dbReference type="Gene3D" id="3.30.160.100">
    <property type="entry name" value="Ribosome hibernation promotion factor-like"/>
    <property type="match status" value="1"/>
</dbReference>
<proteinExistence type="predicted"/>
<dbReference type="Proteomes" id="UP001589688">
    <property type="component" value="Unassembled WGS sequence"/>
</dbReference>
<evidence type="ECO:0000313" key="2">
    <source>
        <dbReference type="Proteomes" id="UP001589688"/>
    </source>
</evidence>
<reference evidence="1 2" key="1">
    <citation type="submission" date="2024-09" db="EMBL/GenBank/DDBJ databases">
        <authorList>
            <person name="Sun Q."/>
            <person name="Mori K."/>
        </authorList>
    </citation>
    <scope>NUCLEOTIDE SEQUENCE [LARGE SCALE GENOMIC DNA]</scope>
    <source>
        <strain evidence="1 2">ATCC 51272</strain>
    </source>
</reference>
<dbReference type="InterPro" id="IPR003489">
    <property type="entry name" value="RHF/RaiA"/>
</dbReference>
<dbReference type="EMBL" id="JBHLZF010000002">
    <property type="protein sequence ID" value="MFB9897992.1"/>
    <property type="molecule type" value="Genomic_DNA"/>
</dbReference>
<dbReference type="RefSeq" id="WP_005844208.1">
    <property type="nucleotide sequence ID" value="NZ_JADU01000001.1"/>
</dbReference>
<accession>A0ABV5ZKR9</accession>
<sequence length="100" mass="11385">MEIKIQSIHFDTTEKLQAFIEKKTAKLEKSFEDIRKVEVQLKVVKPATALNKETSMSVTVPGGNPLFVAKTCDTFEEGVDQCVDAMRVQLEKFKEKLRSH</sequence>
<comment type="caution">
    <text evidence="1">The sequence shown here is derived from an EMBL/GenBank/DDBJ whole genome shotgun (WGS) entry which is preliminary data.</text>
</comment>
<name>A0ABV5ZKR9_9BACT</name>
<dbReference type="SUPFAM" id="SSF69754">
    <property type="entry name" value="Ribosome binding protein Y (YfiA homologue)"/>
    <property type="match status" value="1"/>
</dbReference>
<organism evidence="1 2">
    <name type="scientific">Hallella seregens ATCC 51272</name>
    <dbReference type="NCBI Taxonomy" id="1336250"/>
    <lineage>
        <taxon>Bacteria</taxon>
        <taxon>Pseudomonadati</taxon>
        <taxon>Bacteroidota</taxon>
        <taxon>Bacteroidia</taxon>
        <taxon>Bacteroidales</taxon>
        <taxon>Prevotellaceae</taxon>
        <taxon>Hallella</taxon>
    </lineage>
</organism>